<keyword evidence="3" id="KW-1185">Reference proteome</keyword>
<accession>A0ABX8CH17</accession>
<dbReference type="Gene3D" id="3.30.505.50">
    <property type="entry name" value="Sigma 54 modulation/S30EA ribosomal protein, C-terminal domain"/>
    <property type="match status" value="1"/>
</dbReference>
<evidence type="ECO:0000259" key="1">
    <source>
        <dbReference type="Pfam" id="PF16321"/>
    </source>
</evidence>
<dbReference type="PANTHER" id="PTHR33231:SF1">
    <property type="entry name" value="30S RIBOSOMAL PROTEIN"/>
    <property type="match status" value="1"/>
</dbReference>
<evidence type="ECO:0000313" key="3">
    <source>
        <dbReference type="Proteomes" id="UP000683310"/>
    </source>
</evidence>
<dbReference type="Proteomes" id="UP000683310">
    <property type="component" value="Chromosome"/>
</dbReference>
<reference evidence="2 3" key="1">
    <citation type="submission" date="2021-04" db="EMBL/GenBank/DDBJ databases">
        <title>Nocardia tengchongensis.</title>
        <authorList>
            <person name="Zhuang k."/>
            <person name="Ran Y."/>
            <person name="Li W."/>
        </authorList>
    </citation>
    <scope>NUCLEOTIDE SEQUENCE [LARGE SCALE GENOMIC DNA]</scope>
    <source>
        <strain evidence="2 3">CFH S0057</strain>
    </source>
</reference>
<proteinExistence type="predicted"/>
<dbReference type="EMBL" id="CP074371">
    <property type="protein sequence ID" value="QVI19252.1"/>
    <property type="molecule type" value="Genomic_DNA"/>
</dbReference>
<dbReference type="PANTHER" id="PTHR33231">
    <property type="entry name" value="30S RIBOSOMAL PROTEIN"/>
    <property type="match status" value="1"/>
</dbReference>
<feature type="domain" description="Sigma 54 modulation/S30EA ribosomal protein C-terminal" evidence="1">
    <location>
        <begin position="139"/>
        <end position="184"/>
    </location>
</feature>
<name>A0ABX8CH17_9NOCA</name>
<organism evidence="2 3">
    <name type="scientific">Nocardia tengchongensis</name>
    <dbReference type="NCBI Taxonomy" id="2055889"/>
    <lineage>
        <taxon>Bacteria</taxon>
        <taxon>Bacillati</taxon>
        <taxon>Actinomycetota</taxon>
        <taxon>Actinomycetes</taxon>
        <taxon>Mycobacteriales</taxon>
        <taxon>Nocardiaceae</taxon>
        <taxon>Nocardia</taxon>
    </lineage>
</organism>
<dbReference type="InterPro" id="IPR038416">
    <property type="entry name" value="Ribosom_S30AE_C_sf"/>
</dbReference>
<protein>
    <submittedName>
        <fullName evidence="2">Sigma 54 modulation/S30EA ribosomal C-terminal domain-containing protein</fullName>
    </submittedName>
</protein>
<dbReference type="InterPro" id="IPR050574">
    <property type="entry name" value="HPF/YfiA_ribosome-assoc"/>
</dbReference>
<sequence>MGGVAIRRHRQGTRGVIDEYGKGGGFGAAVAVMSRGPITATEKARADRVIRRVLRRHHIESPASVRLARSGSFGATTIAQVNTRFRGTAIRVQAEGPGGFALTFAAERLDRQLDRLTGRAEPRWAPDPGRAALAFVSDDRVIVRRKHCRLNVFDPVGATAAMDRMDFDAHLFTDAETGEDAVVYWAGPLGVRMARQRQMRPPVTATLRPLTMNPRPTRDFTESEAITRLCAHGLPFLFFTDPSDRRGRLLYRRYDGDLGLVAGTDVSIE</sequence>
<gene>
    <name evidence="2" type="ORF">KHQ06_22780</name>
</gene>
<evidence type="ECO:0000313" key="2">
    <source>
        <dbReference type="EMBL" id="QVI19252.1"/>
    </source>
</evidence>
<dbReference type="Pfam" id="PF16321">
    <property type="entry name" value="Ribosom_S30AE_C"/>
    <property type="match status" value="1"/>
</dbReference>
<dbReference type="InterPro" id="IPR032528">
    <property type="entry name" value="Ribosom_S30AE_C"/>
</dbReference>